<dbReference type="PANTHER" id="PTHR15462">
    <property type="entry name" value="SERINE PROTEASE"/>
    <property type="match status" value="1"/>
</dbReference>
<dbReference type="InterPro" id="IPR050966">
    <property type="entry name" value="Glutamyl_endopeptidase"/>
</dbReference>
<dbReference type="SUPFAM" id="SSF50494">
    <property type="entry name" value="Trypsin-like serine proteases"/>
    <property type="match status" value="1"/>
</dbReference>
<reference evidence="3" key="1">
    <citation type="submission" date="2021-01" db="EMBL/GenBank/DDBJ databases">
        <title>Whole genome shotgun sequence of Sinosporangium siamense NBRC 109515.</title>
        <authorList>
            <person name="Komaki H."/>
            <person name="Tamura T."/>
        </authorList>
    </citation>
    <scope>NUCLEOTIDE SEQUENCE</scope>
    <source>
        <strain evidence="3">NBRC 109515</strain>
    </source>
</reference>
<proteinExistence type="predicted"/>
<evidence type="ECO:0000256" key="2">
    <source>
        <dbReference type="SAM" id="SignalP"/>
    </source>
</evidence>
<organism evidence="3 4">
    <name type="scientific">Sinosporangium siamense</name>
    <dbReference type="NCBI Taxonomy" id="1367973"/>
    <lineage>
        <taxon>Bacteria</taxon>
        <taxon>Bacillati</taxon>
        <taxon>Actinomycetota</taxon>
        <taxon>Actinomycetes</taxon>
        <taxon>Streptosporangiales</taxon>
        <taxon>Streptosporangiaceae</taxon>
        <taxon>Sinosporangium</taxon>
    </lineage>
</organism>
<dbReference type="Gene3D" id="2.40.10.10">
    <property type="entry name" value="Trypsin-like serine proteases"/>
    <property type="match status" value="2"/>
</dbReference>
<keyword evidence="4" id="KW-1185">Reference proteome</keyword>
<dbReference type="Proteomes" id="UP000606172">
    <property type="component" value="Unassembled WGS sequence"/>
</dbReference>
<evidence type="ECO:0000313" key="3">
    <source>
        <dbReference type="EMBL" id="GII89987.1"/>
    </source>
</evidence>
<dbReference type="InterPro" id="IPR043504">
    <property type="entry name" value="Peptidase_S1_PA_chymotrypsin"/>
</dbReference>
<evidence type="ECO:0008006" key="5">
    <source>
        <dbReference type="Google" id="ProtNLM"/>
    </source>
</evidence>
<evidence type="ECO:0000256" key="1">
    <source>
        <dbReference type="ARBA" id="ARBA00022729"/>
    </source>
</evidence>
<sequence length="338" mass="36011">MFTGVTAIAMTTAVASAAQPAADPFAVGGAVAWRHSQESPAEVARYWQPERVRRARPALPTDLPFRLNLRALTIPATKVLTPGGDSYGYAPVARPYIRRGPERVTGLLVGHDPATGQDLTCGAAVVRSESKSLVATAAHCVFANRGGGRRRLTHVAFLPAYNSAGDGTAPLGVWPAVRRWVPERWWSRPYSFRSLPYDIALVTVRSSGRGADRLLEDVTGPGLKPRLRPRWTGTAEVDMYGYPADLHYSGADMHRCRAQASDSDTFGMGLLLTRNCQIVGGGSGGPVIAGGTLAGVASSSGPYGDPLGFSLITTTWQRPFRTLLARAERAAAGPGHPR</sequence>
<dbReference type="RefSeq" id="WP_204020064.1">
    <property type="nucleotide sequence ID" value="NZ_BOOW01000003.1"/>
</dbReference>
<dbReference type="AlphaFoldDB" id="A0A919V5J4"/>
<gene>
    <name evidence="3" type="ORF">Ssi02_02180</name>
</gene>
<accession>A0A919V5J4</accession>
<dbReference type="EMBL" id="BOOW01000003">
    <property type="protein sequence ID" value="GII89987.1"/>
    <property type="molecule type" value="Genomic_DNA"/>
</dbReference>
<name>A0A919V5J4_9ACTN</name>
<protein>
    <recommendedName>
        <fullName evidence="5">Trypsin-like serine protease</fullName>
    </recommendedName>
</protein>
<dbReference type="InterPro" id="IPR009003">
    <property type="entry name" value="Peptidase_S1_PA"/>
</dbReference>
<keyword evidence="1 2" id="KW-0732">Signal</keyword>
<feature type="chain" id="PRO_5038512578" description="Trypsin-like serine protease" evidence="2">
    <location>
        <begin position="18"/>
        <end position="338"/>
    </location>
</feature>
<comment type="caution">
    <text evidence="3">The sequence shown here is derived from an EMBL/GenBank/DDBJ whole genome shotgun (WGS) entry which is preliminary data.</text>
</comment>
<evidence type="ECO:0000313" key="4">
    <source>
        <dbReference type="Proteomes" id="UP000606172"/>
    </source>
</evidence>
<feature type="signal peptide" evidence="2">
    <location>
        <begin position="1"/>
        <end position="17"/>
    </location>
</feature>